<protein>
    <recommendedName>
        <fullName evidence="3">IrrE N-terminal-like domain-containing protein</fullName>
    </recommendedName>
</protein>
<proteinExistence type="predicted"/>
<evidence type="ECO:0008006" key="3">
    <source>
        <dbReference type="Google" id="ProtNLM"/>
    </source>
</evidence>
<dbReference type="EMBL" id="MRDE01000115">
    <property type="protein sequence ID" value="OMH22924.1"/>
    <property type="molecule type" value="Genomic_DNA"/>
</dbReference>
<keyword evidence="2" id="KW-1185">Reference proteome</keyword>
<name>A0A1R1L5V7_9MICC</name>
<organism evidence="1 2">
    <name type="scientific">Tersicoccus phoenicis</name>
    <dbReference type="NCBI Taxonomy" id="554083"/>
    <lineage>
        <taxon>Bacteria</taxon>
        <taxon>Bacillati</taxon>
        <taxon>Actinomycetota</taxon>
        <taxon>Actinomycetes</taxon>
        <taxon>Micrococcales</taxon>
        <taxon>Micrococcaceae</taxon>
        <taxon>Tersicoccus</taxon>
    </lineage>
</organism>
<dbReference type="OrthoDB" id="4144896at2"/>
<sequence>MNTEQTVSAAVAGLQLGSTFTLDDLLHAIQNRRHRRLRVVELADLDTHDGICAVWFVTDTEDLVLHARSDSALHRQQFVLHEFAHMILGHCDGDDCPAEDVLLPNIPPYTRARLLTRQDIDCETEIAAESLADRLAAGIRGSVFAESAYSEVFG</sequence>
<accession>A0A1R1L5V7</accession>
<evidence type="ECO:0000313" key="2">
    <source>
        <dbReference type="Proteomes" id="UP000187085"/>
    </source>
</evidence>
<gene>
    <name evidence="1" type="ORF">BKD30_15245</name>
</gene>
<dbReference type="AlphaFoldDB" id="A0A1R1L5V7"/>
<comment type="caution">
    <text evidence="1">The sequence shown here is derived from an EMBL/GenBank/DDBJ whole genome shotgun (WGS) entry which is preliminary data.</text>
</comment>
<evidence type="ECO:0000313" key="1">
    <source>
        <dbReference type="EMBL" id="OMH22924.1"/>
    </source>
</evidence>
<dbReference type="RefSeq" id="WP_076705959.1">
    <property type="nucleotide sequence ID" value="NZ_MRDE01000115.1"/>
</dbReference>
<reference evidence="1 2" key="1">
    <citation type="submission" date="2016-12" db="EMBL/GenBank/DDBJ databases">
        <title>Draft genome of Tersicoccus phoenicis 1P05MA.</title>
        <authorList>
            <person name="Nakajima Y."/>
            <person name="Yoshizawa S."/>
            <person name="Nakamura K."/>
            <person name="Ogura Y."/>
            <person name="Hayashi T."/>
            <person name="Kogure K."/>
        </authorList>
    </citation>
    <scope>NUCLEOTIDE SEQUENCE [LARGE SCALE GENOMIC DNA]</scope>
    <source>
        <strain evidence="1 2">1p05MA</strain>
    </source>
</reference>
<dbReference type="STRING" id="554083.BKD30_15245"/>
<dbReference type="Proteomes" id="UP000187085">
    <property type="component" value="Unassembled WGS sequence"/>
</dbReference>